<proteinExistence type="predicted"/>
<keyword evidence="2" id="KW-1185">Reference proteome</keyword>
<dbReference type="InterPro" id="IPR015915">
    <property type="entry name" value="Kelch-typ_b-propeller"/>
</dbReference>
<dbReference type="Gene3D" id="2.120.10.80">
    <property type="entry name" value="Kelch-type beta propeller"/>
    <property type="match status" value="1"/>
</dbReference>
<dbReference type="Proteomes" id="UP000023152">
    <property type="component" value="Unassembled WGS sequence"/>
</dbReference>
<gene>
    <name evidence="1" type="ORF">RFI_03072</name>
</gene>
<dbReference type="SUPFAM" id="SSF117281">
    <property type="entry name" value="Kelch motif"/>
    <property type="match status" value="1"/>
</dbReference>
<protein>
    <recommendedName>
        <fullName evidence="3">Kelch motif family protein</fullName>
    </recommendedName>
</protein>
<sequence length="141" mass="16740">MTVCYDIQQLRSYGYIFVDDFILFFGGWNGKLDRFSITSNLVYKYAVQESKWTKMQNTLPSPLRHCSVVLSKMNKYFYVGGYNEKKEELPIHVKVNILRQQSSYFKIITLLQFFFQTGKRQIFDEVSSFFKINYLSLINFG</sequence>
<dbReference type="EMBL" id="ASPP01002938">
    <property type="protein sequence ID" value="ETO34022.1"/>
    <property type="molecule type" value="Genomic_DNA"/>
</dbReference>
<comment type="caution">
    <text evidence="1">The sequence shown here is derived from an EMBL/GenBank/DDBJ whole genome shotgun (WGS) entry which is preliminary data.</text>
</comment>
<reference evidence="1 2" key="1">
    <citation type="journal article" date="2013" name="Curr. Biol.">
        <title>The Genome of the Foraminiferan Reticulomyxa filosa.</title>
        <authorList>
            <person name="Glockner G."/>
            <person name="Hulsmann N."/>
            <person name="Schleicher M."/>
            <person name="Noegel A.A."/>
            <person name="Eichinger L."/>
            <person name="Gallinger C."/>
            <person name="Pawlowski J."/>
            <person name="Sierra R."/>
            <person name="Euteneuer U."/>
            <person name="Pillet L."/>
            <person name="Moustafa A."/>
            <person name="Platzer M."/>
            <person name="Groth M."/>
            <person name="Szafranski K."/>
            <person name="Schliwa M."/>
        </authorList>
    </citation>
    <scope>NUCLEOTIDE SEQUENCE [LARGE SCALE GENOMIC DNA]</scope>
</reference>
<evidence type="ECO:0000313" key="2">
    <source>
        <dbReference type="Proteomes" id="UP000023152"/>
    </source>
</evidence>
<evidence type="ECO:0000313" key="1">
    <source>
        <dbReference type="EMBL" id="ETO34022.1"/>
    </source>
</evidence>
<dbReference type="AlphaFoldDB" id="X6P8P1"/>
<dbReference type="OrthoDB" id="432528at2759"/>
<organism evidence="1 2">
    <name type="scientific">Reticulomyxa filosa</name>
    <dbReference type="NCBI Taxonomy" id="46433"/>
    <lineage>
        <taxon>Eukaryota</taxon>
        <taxon>Sar</taxon>
        <taxon>Rhizaria</taxon>
        <taxon>Retaria</taxon>
        <taxon>Foraminifera</taxon>
        <taxon>Monothalamids</taxon>
        <taxon>Reticulomyxidae</taxon>
        <taxon>Reticulomyxa</taxon>
    </lineage>
</organism>
<evidence type="ECO:0008006" key="3">
    <source>
        <dbReference type="Google" id="ProtNLM"/>
    </source>
</evidence>
<name>X6P8P1_RETFI</name>
<accession>X6P8P1</accession>